<accession>A0AAV4EN60</accession>
<evidence type="ECO:0000313" key="6">
    <source>
        <dbReference type="Proteomes" id="UP000762676"/>
    </source>
</evidence>
<protein>
    <submittedName>
        <fullName evidence="5">Tudor and KH domain-containing protein</fullName>
    </submittedName>
</protein>
<evidence type="ECO:0000313" key="5">
    <source>
        <dbReference type="EMBL" id="GFR62170.1"/>
    </source>
</evidence>
<sequence>MLSAVKVAQVALAVAMPTTIILLYWWYSRSSTDEDVYGRQKVMTTKQTRIEMSVPKKAVGSIIGKQGVVIKQIQKESGARVKFFDRDEAGESGGGPTSQRSLVILGTAEAAQQAELMIHQVIAEIPEVLTEEIEVPHYSIGRLIGKGGKTIREMCLSSGAKMEINRFEDYKGPNEPRVVKLMGSRSQIDSILDLIAEKLEEEEQFRNKLSTSAANRDNRDNRSPGQARPAKEPVKLKSVPAPEEKDLWDNFDDALASKQDTLPNKGSGYFEVYVSAVENPGHFWVQAVGQKALQLEEIQNEITSFVSTTEAKENYRLADVVEGQMVAACFEEGDSVYYRAKVLGETPDGKVDLYFVDFGDNTYADKGDLFKLRSDFTSFPHQAIECQLANVEPTDIGAALVEKGFAGAADSANHSARSAGASNQTPARNSQTVPAAPSSTSGVTSTGQRAETSTNQSRGSSHGGLGS</sequence>
<dbReference type="Gene3D" id="3.30.1370.10">
    <property type="entry name" value="K Homology domain, type 1"/>
    <property type="match status" value="2"/>
</dbReference>
<feature type="region of interest" description="Disordered" evidence="2">
    <location>
        <begin position="412"/>
        <end position="467"/>
    </location>
</feature>
<keyword evidence="6" id="KW-1185">Reference proteome</keyword>
<dbReference type="GO" id="GO:0043186">
    <property type="term" value="C:P granule"/>
    <property type="evidence" value="ECO:0007669"/>
    <property type="project" value="TreeGrafter"/>
</dbReference>
<dbReference type="SMART" id="SM00333">
    <property type="entry name" value="TUDOR"/>
    <property type="match status" value="1"/>
</dbReference>
<dbReference type="GO" id="GO:0003723">
    <property type="term" value="F:RNA binding"/>
    <property type="evidence" value="ECO:0007669"/>
    <property type="project" value="UniProtKB-UniRule"/>
</dbReference>
<dbReference type="SMART" id="SM00322">
    <property type="entry name" value="KH"/>
    <property type="match status" value="2"/>
</dbReference>
<dbReference type="GO" id="GO:0007283">
    <property type="term" value="P:spermatogenesis"/>
    <property type="evidence" value="ECO:0007669"/>
    <property type="project" value="TreeGrafter"/>
</dbReference>
<dbReference type="PANTHER" id="PTHR22948">
    <property type="entry name" value="TUDOR DOMAIN CONTAINING PROTEIN"/>
    <property type="match status" value="1"/>
</dbReference>
<organism evidence="5 6">
    <name type="scientific">Elysia marginata</name>
    <dbReference type="NCBI Taxonomy" id="1093978"/>
    <lineage>
        <taxon>Eukaryota</taxon>
        <taxon>Metazoa</taxon>
        <taxon>Spiralia</taxon>
        <taxon>Lophotrochozoa</taxon>
        <taxon>Mollusca</taxon>
        <taxon>Gastropoda</taxon>
        <taxon>Heterobranchia</taxon>
        <taxon>Euthyneura</taxon>
        <taxon>Panpulmonata</taxon>
        <taxon>Sacoglossa</taxon>
        <taxon>Placobranchoidea</taxon>
        <taxon>Plakobranchidae</taxon>
        <taxon>Elysia</taxon>
    </lineage>
</organism>
<keyword evidence="1" id="KW-0694">RNA-binding</keyword>
<feature type="region of interest" description="Disordered" evidence="2">
    <location>
        <begin position="206"/>
        <end position="239"/>
    </location>
</feature>
<dbReference type="GO" id="GO:0030719">
    <property type="term" value="P:P granule organization"/>
    <property type="evidence" value="ECO:0007669"/>
    <property type="project" value="TreeGrafter"/>
</dbReference>
<evidence type="ECO:0000256" key="1">
    <source>
        <dbReference type="PROSITE-ProRule" id="PRU00117"/>
    </source>
</evidence>
<dbReference type="SUPFAM" id="SSF54791">
    <property type="entry name" value="Eukaryotic type KH-domain (KH-domain type I)"/>
    <property type="match status" value="2"/>
</dbReference>
<dbReference type="GO" id="GO:0005739">
    <property type="term" value="C:mitochondrion"/>
    <property type="evidence" value="ECO:0007669"/>
    <property type="project" value="UniProtKB-ARBA"/>
</dbReference>
<evidence type="ECO:0000256" key="3">
    <source>
        <dbReference type="SAM" id="Phobius"/>
    </source>
</evidence>
<dbReference type="SUPFAM" id="SSF63748">
    <property type="entry name" value="Tudor/PWWP/MBT"/>
    <property type="match status" value="1"/>
</dbReference>
<proteinExistence type="predicted"/>
<dbReference type="GO" id="GO:0034587">
    <property type="term" value="P:piRNA processing"/>
    <property type="evidence" value="ECO:0007669"/>
    <property type="project" value="TreeGrafter"/>
</dbReference>
<gene>
    <name evidence="5" type="ORF">ElyMa_003575900</name>
</gene>
<dbReference type="Gene3D" id="2.40.50.90">
    <property type="match status" value="2"/>
</dbReference>
<feature type="compositionally biased region" description="Polar residues" evidence="2">
    <location>
        <begin position="412"/>
        <end position="460"/>
    </location>
</feature>
<dbReference type="InterPro" id="IPR035437">
    <property type="entry name" value="SNase_OB-fold_sf"/>
</dbReference>
<evidence type="ECO:0000259" key="4">
    <source>
        <dbReference type="PROSITE" id="PS50304"/>
    </source>
</evidence>
<dbReference type="Pfam" id="PF00567">
    <property type="entry name" value="TUDOR"/>
    <property type="match status" value="1"/>
</dbReference>
<dbReference type="InterPro" id="IPR004088">
    <property type="entry name" value="KH_dom_type_1"/>
</dbReference>
<dbReference type="InterPro" id="IPR050621">
    <property type="entry name" value="Tudor_domain_containing"/>
</dbReference>
<keyword evidence="3" id="KW-0812">Transmembrane</keyword>
<keyword evidence="3" id="KW-0472">Membrane</keyword>
<dbReference type="EMBL" id="BMAT01007324">
    <property type="protein sequence ID" value="GFR62170.1"/>
    <property type="molecule type" value="Genomic_DNA"/>
</dbReference>
<comment type="caution">
    <text evidence="5">The sequence shown here is derived from an EMBL/GenBank/DDBJ whole genome shotgun (WGS) entry which is preliminary data.</text>
</comment>
<dbReference type="PANTHER" id="PTHR22948:SF29">
    <property type="entry name" value="FI02030P-RELATED"/>
    <property type="match status" value="1"/>
</dbReference>
<dbReference type="Pfam" id="PF00013">
    <property type="entry name" value="KH_1"/>
    <property type="match status" value="2"/>
</dbReference>
<dbReference type="PROSITE" id="PS50084">
    <property type="entry name" value="KH_TYPE_1"/>
    <property type="match status" value="2"/>
</dbReference>
<dbReference type="InterPro" id="IPR002999">
    <property type="entry name" value="Tudor"/>
</dbReference>
<feature type="domain" description="Tudor" evidence="4">
    <location>
        <begin position="322"/>
        <end position="379"/>
    </location>
</feature>
<dbReference type="Proteomes" id="UP000762676">
    <property type="component" value="Unassembled WGS sequence"/>
</dbReference>
<keyword evidence="3" id="KW-1133">Transmembrane helix</keyword>
<dbReference type="PROSITE" id="PS50304">
    <property type="entry name" value="TUDOR"/>
    <property type="match status" value="1"/>
</dbReference>
<dbReference type="AlphaFoldDB" id="A0AAV4EN60"/>
<evidence type="ECO:0000256" key="2">
    <source>
        <dbReference type="SAM" id="MobiDB-lite"/>
    </source>
</evidence>
<dbReference type="InterPro" id="IPR036612">
    <property type="entry name" value="KH_dom_type_1_sf"/>
</dbReference>
<name>A0AAV4EN60_9GAST</name>
<dbReference type="InterPro" id="IPR004087">
    <property type="entry name" value="KH_dom"/>
</dbReference>
<feature type="transmembrane region" description="Helical" evidence="3">
    <location>
        <begin position="7"/>
        <end position="27"/>
    </location>
</feature>
<reference evidence="5 6" key="1">
    <citation type="journal article" date="2021" name="Elife">
        <title>Chloroplast acquisition without the gene transfer in kleptoplastic sea slugs, Plakobranchus ocellatus.</title>
        <authorList>
            <person name="Maeda T."/>
            <person name="Takahashi S."/>
            <person name="Yoshida T."/>
            <person name="Shimamura S."/>
            <person name="Takaki Y."/>
            <person name="Nagai Y."/>
            <person name="Toyoda A."/>
            <person name="Suzuki Y."/>
            <person name="Arimoto A."/>
            <person name="Ishii H."/>
            <person name="Satoh N."/>
            <person name="Nishiyama T."/>
            <person name="Hasebe M."/>
            <person name="Maruyama T."/>
            <person name="Minagawa J."/>
            <person name="Obokata J."/>
            <person name="Shigenobu S."/>
        </authorList>
    </citation>
    <scope>NUCLEOTIDE SEQUENCE [LARGE SCALE GENOMIC DNA]</scope>
</reference>